<name>A0A381R7Q7_9ZZZZ</name>
<keyword evidence="5" id="KW-0133">Cell shape</keyword>
<protein>
    <recommendedName>
        <fullName evidence="13">Penicillin-binding protein 2</fullName>
    </recommendedName>
</protein>
<proteinExistence type="predicted"/>
<dbReference type="PANTHER" id="PTHR30627:SF2">
    <property type="entry name" value="PEPTIDOGLYCAN D,D-TRANSPEPTIDASE MRDA"/>
    <property type="match status" value="1"/>
</dbReference>
<sequence>MRVLAIIGLSMFAALGARLWYLQVMVSEEAMATARSNITRVIAVPAPRGRILDVHGRTLVGNRLTTVLTMNRNELDESGFDKDERLEVFTEIAVEINRSGHLLKVTDVVQSLADPSYGNYDDIPIAHDVGEDLLVFFGERPNQFPGVRVAQSTVRSYLYGDLAAHVLGWVGPVNDAELRIRRPPDGKEYRLRDQIGKAGVELMFEDDLRGQAGHKVVEVDRLGEVVRERHDLFVPPTPGDDLVLSIDVDVQYLVERELERSIHLARTREPDADPDRPGQLLPAYDAPGGSVVVLDPRVGDVVAMASFPSYDPNESIGGFSFDRWVELNDPANDLPMFNRAIQGEYAPGSTFKLFTAHAAWHEGVFGVGAVPRADELWDDPGAYVLRSCGDVDPTDPPPGCRYRNAGEKQYEAVDLVRSLTVSSDVYYYQIGESIYINPGHPDTAVQDAAASYGMGLDTGVTLPFEQDGYLPTPRNRRQRHEANPVAFPEWGWSTGDNVITAIGQGEVLVTPLQLGNAFATFANDGVRYAPNVVARIMDRDGTVVREFGPRELSTVDIDDGFRRRVLDGLAGVTAHEEGTAYWAFNSRATGGNYFPLDRYPVAGKTGTAEVRGKADTSIFAAFGPVDEPTYAIVAVLEEAGFGSSVAAPLVARILAPVFEGTVPEAPLAAVRYARSAALPLCVAWHEWRTGDTLDRLEAADPSSGDVGGPVLDASGQVRVRGIRVDCDDLLDEVLAVFLDKEVD</sequence>
<dbReference type="GO" id="GO:0005886">
    <property type="term" value="C:plasma membrane"/>
    <property type="evidence" value="ECO:0007669"/>
    <property type="project" value="UniProtKB-SubCell"/>
</dbReference>
<evidence type="ECO:0000256" key="6">
    <source>
        <dbReference type="ARBA" id="ARBA00022984"/>
    </source>
</evidence>
<keyword evidence="7" id="KW-1133">Transmembrane helix</keyword>
<dbReference type="GO" id="GO:0071972">
    <property type="term" value="F:peptidoglycan L,D-transpeptidase activity"/>
    <property type="evidence" value="ECO:0007669"/>
    <property type="project" value="TreeGrafter"/>
</dbReference>
<evidence type="ECO:0000259" key="11">
    <source>
        <dbReference type="Pfam" id="PF03717"/>
    </source>
</evidence>
<evidence type="ECO:0000259" key="10">
    <source>
        <dbReference type="Pfam" id="PF00905"/>
    </source>
</evidence>
<dbReference type="InterPro" id="IPR001460">
    <property type="entry name" value="PCN-bd_Tpept"/>
</dbReference>
<dbReference type="GO" id="GO:0008360">
    <property type="term" value="P:regulation of cell shape"/>
    <property type="evidence" value="ECO:0007669"/>
    <property type="project" value="UniProtKB-KW"/>
</dbReference>
<keyword evidence="6" id="KW-0573">Peptidoglycan synthesis</keyword>
<evidence type="ECO:0000256" key="4">
    <source>
        <dbReference type="ARBA" id="ARBA00022692"/>
    </source>
</evidence>
<comment type="subcellular location">
    <subcellularLocation>
        <location evidence="2">Cell membrane</location>
    </subcellularLocation>
    <subcellularLocation>
        <location evidence="1">Membrane</location>
        <topology evidence="1">Single-pass membrane protein</topology>
    </subcellularLocation>
</comment>
<dbReference type="InterPro" id="IPR005311">
    <property type="entry name" value="PBP_dimer"/>
</dbReference>
<evidence type="ECO:0000256" key="1">
    <source>
        <dbReference type="ARBA" id="ARBA00004167"/>
    </source>
</evidence>
<keyword evidence="3" id="KW-1003">Cell membrane</keyword>
<dbReference type="Gene3D" id="3.40.710.10">
    <property type="entry name" value="DD-peptidase/beta-lactamase superfamily"/>
    <property type="match status" value="1"/>
</dbReference>
<dbReference type="InterPro" id="IPR036138">
    <property type="entry name" value="PBP_dimer_sf"/>
</dbReference>
<evidence type="ECO:0000313" key="12">
    <source>
        <dbReference type="EMBL" id="SUZ86839.1"/>
    </source>
</evidence>
<reference evidence="12" key="1">
    <citation type="submission" date="2018-05" db="EMBL/GenBank/DDBJ databases">
        <authorList>
            <person name="Lanie J.A."/>
            <person name="Ng W.-L."/>
            <person name="Kazmierczak K.M."/>
            <person name="Andrzejewski T.M."/>
            <person name="Davidsen T.M."/>
            <person name="Wayne K.J."/>
            <person name="Tettelin H."/>
            <person name="Glass J.I."/>
            <person name="Rusch D."/>
            <person name="Podicherti R."/>
            <person name="Tsui H.-C.T."/>
            <person name="Winkler M.E."/>
        </authorList>
    </citation>
    <scope>NUCLEOTIDE SEQUENCE</scope>
</reference>
<evidence type="ECO:0000256" key="3">
    <source>
        <dbReference type="ARBA" id="ARBA00022475"/>
    </source>
</evidence>
<evidence type="ECO:0000256" key="8">
    <source>
        <dbReference type="ARBA" id="ARBA00023136"/>
    </source>
</evidence>
<evidence type="ECO:0000256" key="7">
    <source>
        <dbReference type="ARBA" id="ARBA00022989"/>
    </source>
</evidence>
<organism evidence="12">
    <name type="scientific">marine metagenome</name>
    <dbReference type="NCBI Taxonomy" id="408172"/>
    <lineage>
        <taxon>unclassified sequences</taxon>
        <taxon>metagenomes</taxon>
        <taxon>ecological metagenomes</taxon>
    </lineage>
</organism>
<dbReference type="GO" id="GO:0071555">
    <property type="term" value="P:cell wall organization"/>
    <property type="evidence" value="ECO:0007669"/>
    <property type="project" value="UniProtKB-KW"/>
</dbReference>
<dbReference type="EMBL" id="UINC01001702">
    <property type="protein sequence ID" value="SUZ86839.1"/>
    <property type="molecule type" value="Genomic_DNA"/>
</dbReference>
<dbReference type="GO" id="GO:0008658">
    <property type="term" value="F:penicillin binding"/>
    <property type="evidence" value="ECO:0007669"/>
    <property type="project" value="InterPro"/>
</dbReference>
<feature type="domain" description="Penicillin-binding protein transpeptidase" evidence="10">
    <location>
        <begin position="289"/>
        <end position="654"/>
    </location>
</feature>
<dbReference type="Pfam" id="PF00905">
    <property type="entry name" value="Transpeptidase"/>
    <property type="match status" value="1"/>
</dbReference>
<keyword evidence="4" id="KW-0812">Transmembrane</keyword>
<evidence type="ECO:0000256" key="5">
    <source>
        <dbReference type="ARBA" id="ARBA00022960"/>
    </source>
</evidence>
<keyword evidence="9" id="KW-0961">Cell wall biogenesis/degradation</keyword>
<dbReference type="GO" id="GO:0009252">
    <property type="term" value="P:peptidoglycan biosynthetic process"/>
    <property type="evidence" value="ECO:0007669"/>
    <property type="project" value="UniProtKB-KW"/>
</dbReference>
<dbReference type="InterPro" id="IPR012338">
    <property type="entry name" value="Beta-lactam/transpept-like"/>
</dbReference>
<dbReference type="AlphaFoldDB" id="A0A381R7Q7"/>
<dbReference type="SUPFAM" id="SSF56601">
    <property type="entry name" value="beta-lactamase/transpeptidase-like"/>
    <property type="match status" value="1"/>
</dbReference>
<dbReference type="PANTHER" id="PTHR30627">
    <property type="entry name" value="PEPTIDOGLYCAN D,D-TRANSPEPTIDASE"/>
    <property type="match status" value="1"/>
</dbReference>
<evidence type="ECO:0008006" key="13">
    <source>
        <dbReference type="Google" id="ProtNLM"/>
    </source>
</evidence>
<evidence type="ECO:0000256" key="2">
    <source>
        <dbReference type="ARBA" id="ARBA00004236"/>
    </source>
</evidence>
<dbReference type="SUPFAM" id="SSF56519">
    <property type="entry name" value="Penicillin binding protein dimerisation domain"/>
    <property type="match status" value="1"/>
</dbReference>
<dbReference type="Pfam" id="PF03717">
    <property type="entry name" value="PBP_dimer"/>
    <property type="match status" value="1"/>
</dbReference>
<feature type="domain" description="Penicillin-binding protein dimerisation" evidence="11">
    <location>
        <begin position="44"/>
        <end position="228"/>
    </location>
</feature>
<accession>A0A381R7Q7</accession>
<gene>
    <name evidence="12" type="ORF">METZ01_LOCUS39693</name>
</gene>
<dbReference type="Gene3D" id="3.90.1310.10">
    <property type="entry name" value="Penicillin-binding protein 2a (Domain 2)"/>
    <property type="match status" value="1"/>
</dbReference>
<evidence type="ECO:0000256" key="9">
    <source>
        <dbReference type="ARBA" id="ARBA00023316"/>
    </source>
</evidence>
<keyword evidence="8" id="KW-0472">Membrane</keyword>
<dbReference type="InterPro" id="IPR050515">
    <property type="entry name" value="Beta-lactam/transpept"/>
</dbReference>